<dbReference type="GO" id="GO:0006508">
    <property type="term" value="P:proteolysis"/>
    <property type="evidence" value="ECO:0007669"/>
    <property type="project" value="UniProtKB-KW"/>
</dbReference>
<dbReference type="Proteomes" id="UP000315648">
    <property type="component" value="Unassembled WGS sequence"/>
</dbReference>
<dbReference type="PRINTS" id="PR00723">
    <property type="entry name" value="SUBTILISIN"/>
</dbReference>
<dbReference type="Pfam" id="PF00082">
    <property type="entry name" value="Peptidase_S8"/>
    <property type="match status" value="1"/>
</dbReference>
<dbReference type="InterPro" id="IPR023827">
    <property type="entry name" value="Peptidase_S8_Asp-AS"/>
</dbReference>
<evidence type="ECO:0000259" key="8">
    <source>
        <dbReference type="Pfam" id="PF00082"/>
    </source>
</evidence>
<dbReference type="RefSeq" id="WP_144230896.1">
    <property type="nucleotide sequence ID" value="NZ_CBCRVV010000011.1"/>
</dbReference>
<comment type="similarity">
    <text evidence="1 5 6">Belongs to the peptidase S8 family.</text>
</comment>
<dbReference type="InterPro" id="IPR015500">
    <property type="entry name" value="Peptidase_S8_subtilisin-rel"/>
</dbReference>
<organism evidence="9 10">
    <name type="scientific">Rariglobus hedericola</name>
    <dbReference type="NCBI Taxonomy" id="2597822"/>
    <lineage>
        <taxon>Bacteria</taxon>
        <taxon>Pseudomonadati</taxon>
        <taxon>Verrucomicrobiota</taxon>
        <taxon>Opitutia</taxon>
        <taxon>Opitutales</taxon>
        <taxon>Opitutaceae</taxon>
        <taxon>Rariglobus</taxon>
    </lineage>
</organism>
<name>A0A556QK96_9BACT</name>
<dbReference type="SUPFAM" id="SSF141072">
    <property type="entry name" value="CalX-like"/>
    <property type="match status" value="2"/>
</dbReference>
<dbReference type="PANTHER" id="PTHR43806:SF11">
    <property type="entry name" value="CEREVISIN-RELATED"/>
    <property type="match status" value="1"/>
</dbReference>
<dbReference type="OrthoDB" id="174327at2"/>
<keyword evidence="4 5" id="KW-0720">Serine protease</keyword>
<gene>
    <name evidence="9" type="ORF">FPL22_13310</name>
</gene>
<dbReference type="GO" id="GO:0004252">
    <property type="term" value="F:serine-type endopeptidase activity"/>
    <property type="evidence" value="ECO:0007669"/>
    <property type="project" value="UniProtKB-UniRule"/>
</dbReference>
<evidence type="ECO:0000256" key="5">
    <source>
        <dbReference type="PROSITE-ProRule" id="PRU01240"/>
    </source>
</evidence>
<dbReference type="PROSITE" id="PS51892">
    <property type="entry name" value="SUBTILASE"/>
    <property type="match status" value="1"/>
</dbReference>
<proteinExistence type="inferred from homology"/>
<dbReference type="InterPro" id="IPR022398">
    <property type="entry name" value="Peptidase_S8_His-AS"/>
</dbReference>
<dbReference type="SUPFAM" id="SSF52743">
    <property type="entry name" value="Subtilisin-like"/>
    <property type="match status" value="1"/>
</dbReference>
<dbReference type="InterPro" id="IPR036852">
    <property type="entry name" value="Peptidase_S8/S53_dom_sf"/>
</dbReference>
<feature type="domain" description="Peptidase S8/S53" evidence="8">
    <location>
        <begin position="270"/>
        <end position="527"/>
    </location>
</feature>
<comment type="caution">
    <text evidence="9">The sequence shown here is derived from an EMBL/GenBank/DDBJ whole genome shotgun (WGS) entry which is preliminary data.</text>
</comment>
<dbReference type="InterPro" id="IPR034204">
    <property type="entry name" value="PfSUB1-like_cat_dom"/>
</dbReference>
<evidence type="ECO:0000256" key="1">
    <source>
        <dbReference type="ARBA" id="ARBA00011073"/>
    </source>
</evidence>
<evidence type="ECO:0000313" key="10">
    <source>
        <dbReference type="Proteomes" id="UP000315648"/>
    </source>
</evidence>
<dbReference type="Gene3D" id="3.40.50.200">
    <property type="entry name" value="Peptidase S8/S53 domain"/>
    <property type="match status" value="1"/>
</dbReference>
<keyword evidence="10" id="KW-1185">Reference proteome</keyword>
<feature type="active site" description="Charge relay system" evidence="5">
    <location>
        <position position="277"/>
    </location>
</feature>
<reference evidence="9 10" key="1">
    <citation type="submission" date="2019-07" db="EMBL/GenBank/DDBJ databases">
        <title>Description of 53C-WASEF.</title>
        <authorList>
            <person name="Pitt A."/>
            <person name="Hahn M.W."/>
        </authorList>
    </citation>
    <scope>NUCLEOTIDE SEQUENCE [LARGE SCALE GENOMIC DNA]</scope>
    <source>
        <strain evidence="9 10">53C-WASEF</strain>
    </source>
</reference>
<protein>
    <submittedName>
        <fullName evidence="9">S8 family serine peptidase</fullName>
    </submittedName>
</protein>
<dbReference type="InterPro" id="IPR050131">
    <property type="entry name" value="Peptidase_S8_subtilisin-like"/>
</dbReference>
<dbReference type="PROSITE" id="PS00138">
    <property type="entry name" value="SUBTILASE_SER"/>
    <property type="match status" value="1"/>
</dbReference>
<dbReference type="EMBL" id="VMBG01000002">
    <property type="protein sequence ID" value="TSJ77075.1"/>
    <property type="molecule type" value="Genomic_DNA"/>
</dbReference>
<evidence type="ECO:0000256" key="3">
    <source>
        <dbReference type="ARBA" id="ARBA00022801"/>
    </source>
</evidence>
<dbReference type="InterPro" id="IPR000209">
    <property type="entry name" value="Peptidase_S8/S53_dom"/>
</dbReference>
<keyword evidence="2 5" id="KW-0645">Protease</keyword>
<feature type="active site" description="Charge relay system" evidence="5">
    <location>
        <position position="332"/>
    </location>
</feature>
<evidence type="ECO:0000256" key="2">
    <source>
        <dbReference type="ARBA" id="ARBA00022670"/>
    </source>
</evidence>
<dbReference type="Gene3D" id="2.60.40.2030">
    <property type="match status" value="1"/>
</dbReference>
<sequence>MPAPRSRRQLIAIFSALSLLLGLWFVLGLDWKKAPASTTEPIPTAVSQTASGAPTTPVHVLKASPVSAVSPRLLAPISTDKLALVPAVKDRWSQAPVISEAITIDPVDRTFRHRVRIVRTGFKYPLLRIEETLRKDAQTGVDVLVKQTAMVADHVLVTATAGTDRIALVSAITRAGGKIRSAQPAAQLYLVETRDPFDLNSLQQTIEALKAASSVVAVVEPDFIVHATATPGDSYYPQLYGLNNTGQDGGVIDADIDAPEAWELTTGSRSIRVGVIDTGINYTHPDLAANIWTNPAEIAGNGIDDDHNGYVDDVRGWDFVNSDANPWDDDGHGTHCAGTIGALGDNDVGVVGVNWQVSLVPIKFLDSHGDGATSDAVAAITYATNLGLELTSNSWGGDAYSQILYDTIAQVNAANRLFVAAAGNDGRNNDVLPAYPASFNLPNIISVAATDRSDALASFSDYGASSVDLSAPGVGIYSTSNENIFFYVVDSGTSMAAPHVSGVAALVLAHNGPLTAAKLKSILLANVDPIPSMNGRSVTGGRLNAAAAVTGRNRTLHHFVFDPLPATLIRGVPVTVRLRAISADGLPAGGFNSPVTLGATGTTLAAPVVATGWIGGVWTGQITPAAFSASAQLTAPATGIAPAISSSVFSVITGPLAQFTWDPIPSSQLTDTPFAVTLRAADAGGNPVLYSGPATLFALVPRTLAPTSSSSTDSYPFASSYGRASRQQVIYPASEIGGIPRRLISLDLYVGTSHPAALFRNWTIRLKNSSKTSISNPVFDSKGWTTVHVSNAAPTSHGWHSFVFSTPFDYDGSSSLLVDFSFVNTATDSNYLSSSSSYHYPANRSITKSDSTALDPFAYTWGTLSSFAPTIRFKDLEAIPVRPSSASLVNGVWSGSMSSPHASNEIQLRAHDAAPEATGYSNTFSVSTPPRPAALPPLTENWEAGSPSAAWSLSGSDNNLPAITTAHQPHGDAKHLVIASSNYSLAMRKEATLTLDLAGRTGALLSFWAKGFNEVANAPSSNPFTGSANFDGVAISNDGVTWYEIQPLRAPALTNAWSQFTINLDAAIATHGIAYTSGFRIRFSRYGDKFPPDGGIALDDISITATPVNRPVLSLQSVLAESASQVSGTLSLATARSSPTVFSLISSAPAKLSLPPTLTLPAGETSVTFTATPINDELFDGHRVITVTASPPEGAGLFNGFTDVTITDDDASAMGLVITPAIFAENTNQSVTATLTLQTASAAAVTVFLNSSDPSAASVPETLLLSRGQTTATFTITPINNTQLNGNRTCTLSATLLGTTPATAQFTVTDDEAAVLKVDDYSLFEGATRTGYVQLTGSLLAPMSVSLTSANPAQLTVPPTVIIPAGATSVGFVMTAVEDTQIENIVDVGVTATAAGFTSATATISISDNDADRFAFNAIASSQIANRSFWITAQPLNKDGARIVNFNSSIPLKAMGSNGLLPITPANLSFSEGFAATYVSINAQDTAASLILDDGSGHTGTSNTFQLGVGAHTNFAVTLSPSTAPVVGRPVQATIIAQDAYGNTITSFASSAELSVGPASRVTGNQTSSTILPFITASSKVGRIQVIYSPQQIGPAGALKSLGLYLYAAQTGTQLQNWTIRLKHFSALRSIGWQSNDWTTVHGSTVTLPPGSSGWVDFPLPTAFNYDGVSNLMVDFSFDNTATNYNSTCSVRTSAESEIRLITSESMAYGAPSTWVGINPSPSHNYVTADLRIGRANSVTVTPGTTIPFLGGNWTGDVSLGSASNSPITLQARRNGIFGQSSPFVILEPLPDLDADGLPDAWETTHGFNPDSATADHGRLGDPDLDGIPNLLEYAMGLDPNSAEAQAPTTSTTATHPESGQSHLVYTYRRLIYPGALTYTVTTSTNLTTWSAPATAPEVLSTVANPDGLTETVTLRINPALGTGRVFVRLQVDAP</sequence>
<dbReference type="PROSITE" id="PS00136">
    <property type="entry name" value="SUBTILASE_ASP"/>
    <property type="match status" value="1"/>
</dbReference>
<dbReference type="PROSITE" id="PS00137">
    <property type="entry name" value="SUBTILASE_HIS"/>
    <property type="match status" value="1"/>
</dbReference>
<dbReference type="CDD" id="cd07473">
    <property type="entry name" value="Peptidases_S8_Subtilisin_like"/>
    <property type="match status" value="1"/>
</dbReference>
<dbReference type="InterPro" id="IPR023828">
    <property type="entry name" value="Peptidase_S8_Ser-AS"/>
</dbReference>
<dbReference type="InterPro" id="IPR038081">
    <property type="entry name" value="CalX-like_sf"/>
</dbReference>
<accession>A0A556QK96</accession>
<evidence type="ECO:0000256" key="6">
    <source>
        <dbReference type="RuleBase" id="RU003355"/>
    </source>
</evidence>
<evidence type="ECO:0000256" key="4">
    <source>
        <dbReference type="ARBA" id="ARBA00022825"/>
    </source>
</evidence>
<dbReference type="PANTHER" id="PTHR43806">
    <property type="entry name" value="PEPTIDASE S8"/>
    <property type="match status" value="1"/>
</dbReference>
<evidence type="ECO:0000313" key="9">
    <source>
        <dbReference type="EMBL" id="TSJ77075.1"/>
    </source>
</evidence>
<evidence type="ECO:0000256" key="7">
    <source>
        <dbReference type="SAM" id="MobiDB-lite"/>
    </source>
</evidence>
<feature type="region of interest" description="Disordered" evidence="7">
    <location>
        <begin position="1804"/>
        <end position="1826"/>
    </location>
</feature>
<keyword evidence="3 5" id="KW-0378">Hydrolase</keyword>
<feature type="active site" description="Charge relay system" evidence="5">
    <location>
        <position position="494"/>
    </location>
</feature>